<protein>
    <submittedName>
        <fullName evidence="1">PSMB5</fullName>
    </submittedName>
</protein>
<dbReference type="GO" id="GO:0051603">
    <property type="term" value="P:proteolysis involved in protein catabolic process"/>
    <property type="evidence" value="ECO:0007669"/>
    <property type="project" value="InterPro"/>
</dbReference>
<dbReference type="SUPFAM" id="SSF56235">
    <property type="entry name" value="N-terminal nucleophile aminohydrolases (Ntn hydrolases)"/>
    <property type="match status" value="1"/>
</dbReference>
<keyword evidence="2" id="KW-1185">Reference proteome</keyword>
<organism evidence="1 2">
    <name type="scientific">Bugula neritina</name>
    <name type="common">Brown bryozoan</name>
    <name type="synonym">Sertularia neritina</name>
    <dbReference type="NCBI Taxonomy" id="10212"/>
    <lineage>
        <taxon>Eukaryota</taxon>
        <taxon>Metazoa</taxon>
        <taxon>Spiralia</taxon>
        <taxon>Lophotrochozoa</taxon>
        <taxon>Bryozoa</taxon>
        <taxon>Gymnolaemata</taxon>
        <taxon>Cheilostomatida</taxon>
        <taxon>Flustrina</taxon>
        <taxon>Buguloidea</taxon>
        <taxon>Bugulidae</taxon>
        <taxon>Bugula</taxon>
    </lineage>
</organism>
<dbReference type="InterPro" id="IPR001353">
    <property type="entry name" value="Proteasome_sua/b"/>
</dbReference>
<evidence type="ECO:0000313" key="1">
    <source>
        <dbReference type="EMBL" id="KAF6039504.1"/>
    </source>
</evidence>
<dbReference type="Proteomes" id="UP000593567">
    <property type="component" value="Unassembled WGS sequence"/>
</dbReference>
<accession>A0A7J7KMW9</accession>
<dbReference type="Gene3D" id="3.60.20.10">
    <property type="entry name" value="Glutamine Phosphoribosylpyrophosphate, subunit 1, domain 1"/>
    <property type="match status" value="1"/>
</dbReference>
<dbReference type="InterPro" id="IPR029055">
    <property type="entry name" value="Ntn_hydrolases_N"/>
</dbReference>
<comment type="caution">
    <text evidence="1">The sequence shown here is derived from an EMBL/GenBank/DDBJ whole genome shotgun (WGS) entry which is preliminary data.</text>
</comment>
<sequence>MALLDVIHLDQVPMRSKMHCVRGGNTITCGSNEPFIPDIISQINGQDGGPKIHFNHGTTTLGFKFKHGVIIAVDSRATAGDWIGRSIQELCECFYCDAISSHQFLFEVCTLKLEN</sequence>
<dbReference type="OrthoDB" id="37597at2759"/>
<evidence type="ECO:0000313" key="2">
    <source>
        <dbReference type="Proteomes" id="UP000593567"/>
    </source>
</evidence>
<reference evidence="1" key="1">
    <citation type="submission" date="2020-06" db="EMBL/GenBank/DDBJ databases">
        <title>Draft genome of Bugula neritina, a colonial animal packing powerful symbionts and potential medicines.</title>
        <authorList>
            <person name="Rayko M."/>
        </authorList>
    </citation>
    <scope>NUCLEOTIDE SEQUENCE [LARGE SCALE GENOMIC DNA]</scope>
    <source>
        <strain evidence="1">Kwan_BN1</strain>
    </source>
</reference>
<dbReference type="GO" id="GO:0005839">
    <property type="term" value="C:proteasome core complex"/>
    <property type="evidence" value="ECO:0007669"/>
    <property type="project" value="InterPro"/>
</dbReference>
<proteinExistence type="predicted"/>
<name>A0A7J7KMW9_BUGNE</name>
<dbReference type="EMBL" id="VXIV02000246">
    <property type="protein sequence ID" value="KAF6039504.1"/>
    <property type="molecule type" value="Genomic_DNA"/>
</dbReference>
<gene>
    <name evidence="1" type="ORF">EB796_002189</name>
</gene>
<dbReference type="AlphaFoldDB" id="A0A7J7KMW9"/>
<dbReference type="Pfam" id="PF00227">
    <property type="entry name" value="Proteasome"/>
    <property type="match status" value="1"/>
</dbReference>